<dbReference type="GO" id="GO:0042773">
    <property type="term" value="P:ATP synthesis coupled electron transport"/>
    <property type="evidence" value="ECO:0007669"/>
    <property type="project" value="InterPro"/>
</dbReference>
<dbReference type="GO" id="GO:0003954">
    <property type="term" value="F:NADH dehydrogenase activity"/>
    <property type="evidence" value="ECO:0007669"/>
    <property type="project" value="TreeGrafter"/>
</dbReference>
<dbReference type="PANTHER" id="PTHR43507:SF4">
    <property type="entry name" value="PROTON-TRANSLOCATING NADH-QUINONE OXIDOREDUCTASE, CHAIN M"/>
    <property type="match status" value="1"/>
</dbReference>
<feature type="transmembrane region" description="Helical" evidence="7">
    <location>
        <begin position="73"/>
        <end position="100"/>
    </location>
</feature>
<evidence type="ECO:0000256" key="3">
    <source>
        <dbReference type="ARBA" id="ARBA00022692"/>
    </source>
</evidence>
<feature type="transmembrane region" description="Helical" evidence="7">
    <location>
        <begin position="404"/>
        <end position="427"/>
    </location>
</feature>
<feature type="domain" description="NADH:quinone oxidoreductase/Mrp antiporter transmembrane" evidence="8">
    <location>
        <begin position="130"/>
        <end position="418"/>
    </location>
</feature>
<comment type="similarity">
    <text evidence="2">Belongs to the complex I subunit 4 family.</text>
</comment>
<feature type="transmembrane region" description="Helical" evidence="7">
    <location>
        <begin position="30"/>
        <end position="53"/>
    </location>
</feature>
<feature type="transmembrane region" description="Helical" evidence="7">
    <location>
        <begin position="482"/>
        <end position="505"/>
    </location>
</feature>
<evidence type="ECO:0000259" key="8">
    <source>
        <dbReference type="Pfam" id="PF00361"/>
    </source>
</evidence>
<evidence type="ECO:0000256" key="1">
    <source>
        <dbReference type="ARBA" id="ARBA00004127"/>
    </source>
</evidence>
<comment type="caution">
    <text evidence="9">The sequence shown here is derived from an EMBL/GenBank/DDBJ whole genome shotgun (WGS) entry which is preliminary data.</text>
</comment>
<feature type="transmembrane region" description="Helical" evidence="7">
    <location>
        <begin position="165"/>
        <end position="187"/>
    </location>
</feature>
<feature type="transmembrane region" description="Helical" evidence="7">
    <location>
        <begin position="112"/>
        <end position="139"/>
    </location>
</feature>
<dbReference type="AlphaFoldDB" id="A0A3N5AA74"/>
<evidence type="ECO:0000313" key="10">
    <source>
        <dbReference type="Proteomes" id="UP000282654"/>
    </source>
</evidence>
<feature type="transmembrane region" description="Helical" evidence="7">
    <location>
        <begin position="312"/>
        <end position="345"/>
    </location>
</feature>
<dbReference type="GO" id="GO:0016020">
    <property type="term" value="C:membrane"/>
    <property type="evidence" value="ECO:0007669"/>
    <property type="project" value="UniProtKB-SubCell"/>
</dbReference>
<dbReference type="RefSeq" id="WP_123930738.1">
    <property type="nucleotide sequence ID" value="NZ_RKRE01000003.1"/>
</dbReference>
<gene>
    <name evidence="9" type="ORF">EDD75_1620</name>
</gene>
<proteinExistence type="inferred from homology"/>
<dbReference type="GO" id="GO:0015990">
    <property type="term" value="P:electron transport coupled proton transport"/>
    <property type="evidence" value="ECO:0007669"/>
    <property type="project" value="TreeGrafter"/>
</dbReference>
<organism evidence="9 10">
    <name type="scientific">Thermodesulfitimonas autotrophica</name>
    <dbReference type="NCBI Taxonomy" id="1894989"/>
    <lineage>
        <taxon>Bacteria</taxon>
        <taxon>Bacillati</taxon>
        <taxon>Bacillota</taxon>
        <taxon>Clostridia</taxon>
        <taxon>Thermoanaerobacterales</taxon>
        <taxon>Thermoanaerobacteraceae</taxon>
        <taxon>Thermodesulfitimonas</taxon>
    </lineage>
</organism>
<evidence type="ECO:0000256" key="7">
    <source>
        <dbReference type="SAM" id="Phobius"/>
    </source>
</evidence>
<keyword evidence="4 7" id="KW-1133">Transmembrane helix</keyword>
<dbReference type="InterPro" id="IPR010227">
    <property type="entry name" value="NADH_Q_OxRdtase_chainM/4"/>
</dbReference>
<evidence type="ECO:0000256" key="6">
    <source>
        <dbReference type="RuleBase" id="RU000320"/>
    </source>
</evidence>
<evidence type="ECO:0000313" key="9">
    <source>
        <dbReference type="EMBL" id="RPF42519.1"/>
    </source>
</evidence>
<dbReference type="PRINTS" id="PR01437">
    <property type="entry name" value="NUOXDRDTASE4"/>
</dbReference>
<feature type="transmembrane region" description="Helical" evidence="7">
    <location>
        <begin position="271"/>
        <end position="292"/>
    </location>
</feature>
<protein>
    <submittedName>
        <fullName evidence="9">NADH dehydrogenase subunit M</fullName>
    </submittedName>
</protein>
<dbReference type="NCBIfam" id="TIGR01972">
    <property type="entry name" value="NDH_I_M"/>
    <property type="match status" value="1"/>
</dbReference>
<feature type="transmembrane region" description="Helical" evidence="7">
    <location>
        <begin position="208"/>
        <end position="231"/>
    </location>
</feature>
<keyword evidence="5 7" id="KW-0472">Membrane</keyword>
<evidence type="ECO:0000256" key="5">
    <source>
        <dbReference type="ARBA" id="ARBA00023136"/>
    </source>
</evidence>
<feature type="transmembrane region" description="Helical" evidence="7">
    <location>
        <begin position="6"/>
        <end position="23"/>
    </location>
</feature>
<evidence type="ECO:0000256" key="4">
    <source>
        <dbReference type="ARBA" id="ARBA00022989"/>
    </source>
</evidence>
<keyword evidence="3 6" id="KW-0812">Transmembrane</keyword>
<feature type="transmembrane region" description="Helical" evidence="7">
    <location>
        <begin position="357"/>
        <end position="384"/>
    </location>
</feature>
<dbReference type="GO" id="GO:0048039">
    <property type="term" value="F:ubiquinone binding"/>
    <property type="evidence" value="ECO:0007669"/>
    <property type="project" value="TreeGrafter"/>
</dbReference>
<dbReference type="InterPro" id="IPR001750">
    <property type="entry name" value="ND/Mrp_TM"/>
</dbReference>
<feature type="transmembrane region" description="Helical" evidence="7">
    <location>
        <begin position="237"/>
        <end position="259"/>
    </location>
</feature>
<comment type="subcellular location">
    <subcellularLocation>
        <location evidence="1">Endomembrane system</location>
        <topology evidence="1">Multi-pass membrane protein</topology>
    </subcellularLocation>
    <subcellularLocation>
        <location evidence="6">Membrane</location>
        <topology evidence="6">Multi-pass membrane protein</topology>
    </subcellularLocation>
</comment>
<accession>A0A3N5AA74</accession>
<dbReference type="InterPro" id="IPR003918">
    <property type="entry name" value="NADH_UbQ_OxRdtase"/>
</dbReference>
<dbReference type="EMBL" id="RKRE01000003">
    <property type="protein sequence ID" value="RPF42519.1"/>
    <property type="molecule type" value="Genomic_DNA"/>
</dbReference>
<dbReference type="PANTHER" id="PTHR43507">
    <property type="entry name" value="NADH-UBIQUINONE OXIDOREDUCTASE CHAIN 4"/>
    <property type="match status" value="1"/>
</dbReference>
<keyword evidence="10" id="KW-1185">Reference proteome</keyword>
<dbReference type="Pfam" id="PF00361">
    <property type="entry name" value="Proton_antipo_M"/>
    <property type="match status" value="1"/>
</dbReference>
<name>A0A3N5AA74_9THEO</name>
<dbReference type="GO" id="GO:0008137">
    <property type="term" value="F:NADH dehydrogenase (ubiquinone) activity"/>
    <property type="evidence" value="ECO:0007669"/>
    <property type="project" value="InterPro"/>
</dbReference>
<dbReference type="Proteomes" id="UP000282654">
    <property type="component" value="Unassembled WGS sequence"/>
</dbReference>
<dbReference type="GO" id="GO:0012505">
    <property type="term" value="C:endomembrane system"/>
    <property type="evidence" value="ECO:0007669"/>
    <property type="project" value="UniProtKB-SubCell"/>
</dbReference>
<reference evidence="9 10" key="1">
    <citation type="submission" date="2018-11" db="EMBL/GenBank/DDBJ databases">
        <title>Genomic Encyclopedia of Type Strains, Phase IV (KMG-IV): sequencing the most valuable type-strain genomes for metagenomic binning, comparative biology and taxonomic classification.</title>
        <authorList>
            <person name="Goeker M."/>
        </authorList>
    </citation>
    <scope>NUCLEOTIDE SEQUENCE [LARGE SCALE GENOMIC DNA]</scope>
    <source>
        <strain evidence="9 10">DSM 102936</strain>
    </source>
</reference>
<evidence type="ECO:0000256" key="2">
    <source>
        <dbReference type="ARBA" id="ARBA00009025"/>
    </source>
</evidence>
<sequence length="506" mass="54359">MSFPVVSATVFAPLVGAALIFCLSPARKELIRWIAAVTTGISLVLAAYLVLAYDLSAGGVQFAEKINWLPSFGIKYFVGVDGISAVMLLLTAIVGFTGVFASWGIQDRVKEYYITFLALTFACAGVFASFDIFLLFVFFELAVLPKYILISVWGSTKKEYAAMKLALYLTLGGAITLLGILCLYFVAGINSLDLLELARHEFTRNQQLLLFAIFALGFSVQVPIVPLHSWLPDAHTGAPTAGSMILAGVVMKLGAYGIIRIACWLFPQGALFWAPVIAVLAIVCVVYAAFVAMGQKDLKYMIANSSISHMGYSVLGIAALTVASLAGALFQFFAHGIMAALNFAIAGMTYDRTHTRVIAAMGGLAKVMPVLGIAFAIGCLASVGLPGTASFWAEFSVFVGSFPIFPTLSILAISGIVFTAYYMLRALQRVYFEPLRHKEFAKLKDAVWHDWVVITVIVFFIVAMGVYPSLLMNLITSGLDPIMAGFKGATPVAGLTTWLAALGGVR</sequence>
<dbReference type="OrthoDB" id="9807568at2"/>
<feature type="transmembrane region" description="Helical" evidence="7">
    <location>
        <begin position="448"/>
        <end position="470"/>
    </location>
</feature>